<dbReference type="InterPro" id="IPR036397">
    <property type="entry name" value="RNaseH_sf"/>
</dbReference>
<protein>
    <recommendedName>
        <fullName evidence="1">RNase H type-1 domain-containing protein</fullName>
    </recommendedName>
</protein>
<dbReference type="InterPro" id="IPR012337">
    <property type="entry name" value="RNaseH-like_sf"/>
</dbReference>
<dbReference type="AlphaFoldDB" id="A0AAD9TZR9"/>
<evidence type="ECO:0000313" key="3">
    <source>
        <dbReference type="Proteomes" id="UP001280121"/>
    </source>
</evidence>
<dbReference type="GO" id="GO:0004523">
    <property type="term" value="F:RNA-DNA hybrid ribonuclease activity"/>
    <property type="evidence" value="ECO:0007669"/>
    <property type="project" value="InterPro"/>
</dbReference>
<sequence length="137" mass="15277">MDGSSRGNPGDIGIVGVRRDYRGKNFCLFSFFMGWLDAITVEVLTIHRACQLIVNNQLLYVQSIDILSDSSSAVSYCNNEEIENLSLANFVYDIRQLQQSRGRLSIKFLSRGSIFLWIVLPKIVPVVKGISQSGVTS</sequence>
<keyword evidence="3" id="KW-1185">Reference proteome</keyword>
<dbReference type="InterPro" id="IPR002156">
    <property type="entry name" value="RNaseH_domain"/>
</dbReference>
<proteinExistence type="predicted"/>
<accession>A0AAD9TZR9</accession>
<dbReference type="SUPFAM" id="SSF53098">
    <property type="entry name" value="Ribonuclease H-like"/>
    <property type="match status" value="1"/>
</dbReference>
<dbReference type="GO" id="GO:0003676">
    <property type="term" value="F:nucleic acid binding"/>
    <property type="evidence" value="ECO:0007669"/>
    <property type="project" value="InterPro"/>
</dbReference>
<name>A0AAD9TZR9_9ROSI</name>
<organism evidence="2 3">
    <name type="scientific">Dipteronia dyeriana</name>
    <dbReference type="NCBI Taxonomy" id="168575"/>
    <lineage>
        <taxon>Eukaryota</taxon>
        <taxon>Viridiplantae</taxon>
        <taxon>Streptophyta</taxon>
        <taxon>Embryophyta</taxon>
        <taxon>Tracheophyta</taxon>
        <taxon>Spermatophyta</taxon>
        <taxon>Magnoliopsida</taxon>
        <taxon>eudicotyledons</taxon>
        <taxon>Gunneridae</taxon>
        <taxon>Pentapetalae</taxon>
        <taxon>rosids</taxon>
        <taxon>malvids</taxon>
        <taxon>Sapindales</taxon>
        <taxon>Sapindaceae</taxon>
        <taxon>Hippocastanoideae</taxon>
        <taxon>Acereae</taxon>
        <taxon>Dipteronia</taxon>
    </lineage>
</organism>
<dbReference type="Proteomes" id="UP001280121">
    <property type="component" value="Unassembled WGS sequence"/>
</dbReference>
<evidence type="ECO:0000259" key="1">
    <source>
        <dbReference type="Pfam" id="PF13456"/>
    </source>
</evidence>
<reference evidence="2" key="1">
    <citation type="journal article" date="2023" name="Plant J.">
        <title>Genome sequences and population genomics provide insights into the demographic history, inbreeding, and mutation load of two 'living fossil' tree species of Dipteronia.</title>
        <authorList>
            <person name="Feng Y."/>
            <person name="Comes H.P."/>
            <person name="Chen J."/>
            <person name="Zhu S."/>
            <person name="Lu R."/>
            <person name="Zhang X."/>
            <person name="Li P."/>
            <person name="Qiu J."/>
            <person name="Olsen K.M."/>
            <person name="Qiu Y."/>
        </authorList>
    </citation>
    <scope>NUCLEOTIDE SEQUENCE</scope>
    <source>
        <strain evidence="2">KIB01</strain>
    </source>
</reference>
<feature type="domain" description="RNase H type-1" evidence="1">
    <location>
        <begin position="2"/>
        <end position="112"/>
    </location>
</feature>
<dbReference type="Gene3D" id="3.30.420.10">
    <property type="entry name" value="Ribonuclease H-like superfamily/Ribonuclease H"/>
    <property type="match status" value="1"/>
</dbReference>
<comment type="caution">
    <text evidence="2">The sequence shown here is derived from an EMBL/GenBank/DDBJ whole genome shotgun (WGS) entry which is preliminary data.</text>
</comment>
<evidence type="ECO:0000313" key="2">
    <source>
        <dbReference type="EMBL" id="KAK2644710.1"/>
    </source>
</evidence>
<gene>
    <name evidence="2" type="ORF">Ddye_019905</name>
</gene>
<dbReference type="EMBL" id="JANJYI010000006">
    <property type="protein sequence ID" value="KAK2644710.1"/>
    <property type="molecule type" value="Genomic_DNA"/>
</dbReference>
<dbReference type="Pfam" id="PF13456">
    <property type="entry name" value="RVT_3"/>
    <property type="match status" value="1"/>
</dbReference>